<evidence type="ECO:0000256" key="1">
    <source>
        <dbReference type="SAM" id="MobiDB-lite"/>
    </source>
</evidence>
<dbReference type="Pfam" id="PF26133">
    <property type="entry name" value="DUF8039"/>
    <property type="match status" value="1"/>
</dbReference>
<feature type="compositionally biased region" description="Polar residues" evidence="1">
    <location>
        <begin position="2129"/>
        <end position="2141"/>
    </location>
</feature>
<feature type="region of interest" description="Disordered" evidence="1">
    <location>
        <begin position="1253"/>
        <end position="1273"/>
    </location>
</feature>
<feature type="region of interest" description="Disordered" evidence="1">
    <location>
        <begin position="1381"/>
        <end position="1430"/>
    </location>
</feature>
<feature type="region of interest" description="Disordered" evidence="1">
    <location>
        <begin position="1500"/>
        <end position="1541"/>
    </location>
</feature>
<gene>
    <name evidence="4" type="ORF">QYE76_070384</name>
</gene>
<dbReference type="InterPro" id="IPR011320">
    <property type="entry name" value="RNase_H1_N"/>
</dbReference>
<feature type="domain" description="DUF8039" evidence="3">
    <location>
        <begin position="1293"/>
        <end position="1379"/>
    </location>
</feature>
<accession>A0AAD8WFT5</accession>
<feature type="compositionally biased region" description="Low complexity" evidence="1">
    <location>
        <begin position="2076"/>
        <end position="2089"/>
    </location>
</feature>
<feature type="region of interest" description="Disordered" evidence="1">
    <location>
        <begin position="16"/>
        <end position="93"/>
    </location>
</feature>
<protein>
    <submittedName>
        <fullName evidence="4">Uncharacterized protein</fullName>
    </submittedName>
</protein>
<feature type="region of interest" description="Disordered" evidence="1">
    <location>
        <begin position="748"/>
        <end position="807"/>
    </location>
</feature>
<dbReference type="PANTHER" id="PTHR48258">
    <property type="entry name" value="DUF4218 DOMAIN-CONTAINING PROTEIN-RELATED"/>
    <property type="match status" value="1"/>
</dbReference>
<feature type="region of interest" description="Disordered" evidence="1">
    <location>
        <begin position="1038"/>
        <end position="1062"/>
    </location>
</feature>
<feature type="compositionally biased region" description="Basic and acidic residues" evidence="1">
    <location>
        <begin position="2159"/>
        <end position="2169"/>
    </location>
</feature>
<comment type="caution">
    <text evidence="4">The sequence shown here is derived from an EMBL/GenBank/DDBJ whole genome shotgun (WGS) entry which is preliminary data.</text>
</comment>
<dbReference type="Pfam" id="PF01693">
    <property type="entry name" value="Cauli_VI"/>
    <property type="match status" value="1"/>
</dbReference>
<feature type="compositionally biased region" description="Low complexity" evidence="1">
    <location>
        <begin position="1044"/>
        <end position="1053"/>
    </location>
</feature>
<reference evidence="4" key="1">
    <citation type="submission" date="2023-07" db="EMBL/GenBank/DDBJ databases">
        <title>A chromosome-level genome assembly of Lolium multiflorum.</title>
        <authorList>
            <person name="Chen Y."/>
            <person name="Copetti D."/>
            <person name="Kolliker R."/>
            <person name="Studer B."/>
        </authorList>
    </citation>
    <scope>NUCLEOTIDE SEQUENCE</scope>
    <source>
        <strain evidence="4">02402/16</strain>
        <tissue evidence="4">Leaf</tissue>
    </source>
</reference>
<dbReference type="Proteomes" id="UP001231189">
    <property type="component" value="Unassembled WGS sequence"/>
</dbReference>
<dbReference type="PANTHER" id="PTHR48258:SF9">
    <property type="entry name" value="OS01G0348150 PROTEIN"/>
    <property type="match status" value="1"/>
</dbReference>
<name>A0AAD8WFT5_LOLMU</name>
<sequence length="2244" mass="249938">MVRDHLLMRGFMDGYRWEGDEDDYEFVHGNSTRSKEGGDQDVEDLGHDQDVEDPGDDHDHNVGDPGPDDEEDQDGGHHDDHEDEDDGPSSMDWVQDPYLQELLLKQTSNARAAAREKAKMDQLEVDAVTPLYEGCRPEDTRLKVTLMALEMKVKHKMTDTSFNDNMSFWQERLPKGNDINLYMGLLKEELATLWDTPANTWDAAAEEYFPMRAALLTTVHDFLGYGYVAGQVVHGFNACVRCMDDTTYRQLDRDPGSSKTVFMGHRRWLREDDAWRKRKDLFDGEDEPRRRPRTRSGEQIDGSIAKGFLTEECISFCTSYLEIENPVGLPVNRHLGKLAGWGHRDGSREMHVDFKGRIADFERANLVALQHIDVVDPWVVEHKTFIAKTYSDQGQQRTDGDIIKEHNSTFTRWFKDKMLTYPIDEDSSAEEKLIFALSQGAEHNLMTFQAYDINGYTFYTEEKDMKSDYQNSGVTMESYTGDVKQRYYGKIEEIWELSYAGENVPMFRVRWAKNVIKEDRHFTTMVIPEAKSKTAGAKVTAKYEPWVLASQVDQCFFITDPQKPSRVVVRRGKRSIIGMDGAANELDFDQDVALYALGVGACGTDAVDDKELHFLHHIDGQRNIKVVCLLLLLGCLLAAAARAVKLALVVARRAALTSTRTLEQQLEKHAAPPSTADAAAEFIGVLCCKCSAPVAATSSAPFIDLEPDLLERRRLLPGASSNMANNEEAGGSGSKPFWMLTDEMEVMESQPRRDDGEDDGTDPEYRADDAAEDDTTDGAAEDDTTDGAGEDDTGAPKKLRRERRPNVLSTVKQAFTEVNATGHPTAPPDLVKGYSAQLGCILRSTVSINTENLRHPDRANLRTLLFKKLHERYEFPVDCSEKRLMRNKVHNAALTKMSTALASWRNRVKTMINNGESYEKIKESNPSITEQDYADFKIKCESESTSDSSQWGKDMRKLNLGTHKLGPGGFRVAQPKWDAADEERVKNGLEPLFPQYKNKQTRNFLLARYRIDPKTKELTTTPDVKEFEALLAKEIAAESEKEASSGAGSTSSSQCAPWDNPLNRALNAHKKRDPLSKPTSAGRVVGEGCSMKWSEYYKSGKKEKKATIDEKEVAQLKAQVAQIPTLVEEQVRQQVQHIVETQQRTQRQQVEDQVGTTLSSIIPTLVAGLDAWYRGGKKGPPPVPSFTGSNSHNVEPSVSPQAATMVSPAAPTLVAPAAPTLVAPAAPTLVAPAAPTLVSPAAPLLQLNAPVAADNTPPGTAPTSGHSISGTPAAGGASTLAELDAITGAAADVPCTLLHFVNGELIDVAKAKIVQPSNRQLHGVPMAPDVYRIQLVRVLSGYDDVVPPFQPHGADEDEVLTLHQCFNWSMVWPKSQIRLGASDTTPRTAPQAVPAPSHGKTTPTVPPSADEDMHMAQDPNDGPDEDSTFANLDCNFDFGVMDYDLSSQPSQAAAEGKTYCNKRRLFCSQETPPAADFTETQPIAEVRSVISPNTLKKACEEENAVPVNTKPKGRKRKKKDDKSASQPAPIRAQDGPPVPKNIEARVHVSGERMLIQRLYDAAPGPMRSLVDGVMFMEERRLREKDNGYPVYVAKVPSGHGFVDSGFAENIFLRYDDIFAMLNSYPLHYTFIRLYSLSKAMRIIRNNIPDIAIADPFYMRAVHLATAGDRAVASGYLKDFFLANQKKCNILLPVFPEDKTCTLISITPKHSVATYLDADGKSTTDYTNVKAVLDDALNGYVKAKGNMQRPNVRYGKHVFKHQTKFPCVKKPPSSNKDAYYALYHMDKFIRDQQQLTLPEHLRDWANKLARVPDDGIKQDFFRIQVEFCEIIHQDVVRSAGEFFAGYQPSNSDIDTMLQMQGDDYRSWMCLKKGGDMTWYVVYKGKVPGVYNDWEECRRQVHRFSGSTLAPESLVLRRTTSRRHQPSTCFLAPPVTRHHILLLVWLAVGVQVRRVDTGHRQEGVGVSFDRQEGTGVTTTDQRAQQRRPRHPRPAFLSAERRKKSKKEAAANQLAEEEAKRAEDAAVAEAIARSLKDLEEAKRAEDAALEWSRRDWEREEAEQQRRLLDLAAARQLAARAARPSAARNAAPREVVKLEESSDDDIYRPSPPRTGDAGHGTSRWYEAPPPQDNADTSPTNPSNEIFSELDEIKTQGPILPRSRKTEEETKWGHEVATPRAARPGPGRADLWFHVGAGISGVAPHYIPPPSTFNVLLGSSWFDKPWFLSEGKLVAVRIIPSSWGSPTNV</sequence>
<feature type="region of interest" description="Disordered" evidence="1">
    <location>
        <begin position="2076"/>
        <end position="2178"/>
    </location>
</feature>
<evidence type="ECO:0000313" key="4">
    <source>
        <dbReference type="EMBL" id="KAK1652579.1"/>
    </source>
</evidence>
<dbReference type="Gene3D" id="3.40.970.10">
    <property type="entry name" value="Ribonuclease H1, N-terminal domain"/>
    <property type="match status" value="1"/>
</dbReference>
<feature type="compositionally biased region" description="Polar residues" evidence="1">
    <location>
        <begin position="1257"/>
        <end position="1270"/>
    </location>
</feature>
<feature type="domain" description="Ribonuclease H1 N-terminal" evidence="2">
    <location>
        <begin position="1877"/>
        <end position="1905"/>
    </location>
</feature>
<feature type="region of interest" description="Disordered" evidence="1">
    <location>
        <begin position="1961"/>
        <end position="2020"/>
    </location>
</feature>
<dbReference type="InterPro" id="IPR009027">
    <property type="entry name" value="Ribosomal_bL9/RNase_H1_N"/>
</dbReference>
<feature type="compositionally biased region" description="Acidic residues" evidence="1">
    <location>
        <begin position="770"/>
        <end position="793"/>
    </location>
</feature>
<proteinExistence type="predicted"/>
<dbReference type="InterPro" id="IPR037056">
    <property type="entry name" value="RNase_H1_N_sf"/>
</dbReference>
<evidence type="ECO:0000259" key="3">
    <source>
        <dbReference type="Pfam" id="PF26133"/>
    </source>
</evidence>
<dbReference type="InterPro" id="IPR004242">
    <property type="entry name" value="Transposase_21"/>
</dbReference>
<dbReference type="EMBL" id="JAUUTY010000004">
    <property type="protein sequence ID" value="KAK1652579.1"/>
    <property type="molecule type" value="Genomic_DNA"/>
</dbReference>
<keyword evidence="5" id="KW-1185">Reference proteome</keyword>
<organism evidence="4 5">
    <name type="scientific">Lolium multiflorum</name>
    <name type="common">Italian ryegrass</name>
    <name type="synonym">Lolium perenne subsp. multiflorum</name>
    <dbReference type="NCBI Taxonomy" id="4521"/>
    <lineage>
        <taxon>Eukaryota</taxon>
        <taxon>Viridiplantae</taxon>
        <taxon>Streptophyta</taxon>
        <taxon>Embryophyta</taxon>
        <taxon>Tracheophyta</taxon>
        <taxon>Spermatophyta</taxon>
        <taxon>Magnoliopsida</taxon>
        <taxon>Liliopsida</taxon>
        <taxon>Poales</taxon>
        <taxon>Poaceae</taxon>
        <taxon>BOP clade</taxon>
        <taxon>Pooideae</taxon>
        <taxon>Poodae</taxon>
        <taxon>Poeae</taxon>
        <taxon>Poeae Chloroplast Group 2 (Poeae type)</taxon>
        <taxon>Loliodinae</taxon>
        <taxon>Loliinae</taxon>
        <taxon>Lolium</taxon>
    </lineage>
</organism>
<dbReference type="InterPro" id="IPR058352">
    <property type="entry name" value="DUF8039"/>
</dbReference>
<evidence type="ECO:0000313" key="5">
    <source>
        <dbReference type="Proteomes" id="UP001231189"/>
    </source>
</evidence>
<feature type="compositionally biased region" description="Basic and acidic residues" evidence="1">
    <location>
        <begin position="33"/>
        <end position="49"/>
    </location>
</feature>
<evidence type="ECO:0000259" key="2">
    <source>
        <dbReference type="Pfam" id="PF01693"/>
    </source>
</evidence>
<dbReference type="SUPFAM" id="SSF55658">
    <property type="entry name" value="L9 N-domain-like"/>
    <property type="match status" value="1"/>
</dbReference>
<dbReference type="Pfam" id="PF02992">
    <property type="entry name" value="Transposase_21"/>
    <property type="match status" value="1"/>
</dbReference>